<dbReference type="PANTHER" id="PTHR44196:SF1">
    <property type="entry name" value="DEHYDROGENASE_REDUCTASE SDR FAMILY MEMBER 7B"/>
    <property type="match status" value="1"/>
</dbReference>
<protein>
    <recommendedName>
        <fullName evidence="3">Ketoreductase domain-containing protein</fullName>
    </recommendedName>
</protein>
<evidence type="ECO:0000313" key="4">
    <source>
        <dbReference type="EMBL" id="GHD30909.1"/>
    </source>
</evidence>
<evidence type="ECO:0000313" key="5">
    <source>
        <dbReference type="Proteomes" id="UP000644693"/>
    </source>
</evidence>
<dbReference type="SUPFAM" id="SSF51735">
    <property type="entry name" value="NAD(P)-binding Rossmann-fold domains"/>
    <property type="match status" value="1"/>
</dbReference>
<dbReference type="Pfam" id="PF00106">
    <property type="entry name" value="adh_short"/>
    <property type="match status" value="1"/>
</dbReference>
<dbReference type="AlphaFoldDB" id="A0A919CKF8"/>
<dbReference type="Gene3D" id="3.40.50.720">
    <property type="entry name" value="NAD(P)-binding Rossmann-like Domain"/>
    <property type="match status" value="1"/>
</dbReference>
<dbReference type="PRINTS" id="PR00081">
    <property type="entry name" value="GDHRDH"/>
</dbReference>
<comment type="similarity">
    <text evidence="1">Belongs to the short-chain dehydrogenases/reductases (SDR) family.</text>
</comment>
<accession>A0A919CKF8</accession>
<dbReference type="GO" id="GO:0016491">
    <property type="term" value="F:oxidoreductase activity"/>
    <property type="evidence" value="ECO:0007669"/>
    <property type="project" value="UniProtKB-KW"/>
</dbReference>
<dbReference type="EMBL" id="BMYM01000001">
    <property type="protein sequence ID" value="GHD30909.1"/>
    <property type="molecule type" value="Genomic_DNA"/>
</dbReference>
<comment type="caution">
    <text evidence="4">The sequence shown here is derived from an EMBL/GenBank/DDBJ whole genome shotgun (WGS) entry which is preliminary data.</text>
</comment>
<sequence length="256" mass="27179">MAFTGKVALVTGGGSGMGQTTARILAQAGAKVALFDVNEAGMADTAAGLENVYPYVVDVSDTEAVHAAVDQVVAELGPIDRVANAAAIMPFGKLLEQDAKVQLKLMAINFGGLVNVATAVLPEMVKRGNGDFISFSSMSGIIPGLLMGGYCSSKSAVQTYTETLYHENRDSGVRFVCACPPPVATPLWKQAEDTIVPELTKAAPALAPEEVIADIEQCLEKGEFLSMPGKGTSIGYYMRRFFPNYLWNYAHKAEGF</sequence>
<dbReference type="PANTHER" id="PTHR44196">
    <property type="entry name" value="DEHYDROGENASE/REDUCTASE SDR FAMILY MEMBER 7B"/>
    <property type="match status" value="1"/>
</dbReference>
<evidence type="ECO:0000259" key="3">
    <source>
        <dbReference type="SMART" id="SM00822"/>
    </source>
</evidence>
<dbReference type="InterPro" id="IPR002347">
    <property type="entry name" value="SDR_fam"/>
</dbReference>
<name>A0A919CKF8_9GAMM</name>
<dbReference type="RefSeq" id="WP_189476457.1">
    <property type="nucleotide sequence ID" value="NZ_BMYM01000001.1"/>
</dbReference>
<dbReference type="CDD" id="cd05233">
    <property type="entry name" value="SDR_c"/>
    <property type="match status" value="1"/>
</dbReference>
<organism evidence="4 5">
    <name type="scientific">Parahalioglobus pacificus</name>
    <dbReference type="NCBI Taxonomy" id="930806"/>
    <lineage>
        <taxon>Bacteria</taxon>
        <taxon>Pseudomonadati</taxon>
        <taxon>Pseudomonadota</taxon>
        <taxon>Gammaproteobacteria</taxon>
        <taxon>Cellvibrionales</taxon>
        <taxon>Halieaceae</taxon>
        <taxon>Parahalioglobus</taxon>
    </lineage>
</organism>
<proteinExistence type="inferred from homology"/>
<dbReference type="InterPro" id="IPR057326">
    <property type="entry name" value="KR_dom"/>
</dbReference>
<dbReference type="InterPro" id="IPR036291">
    <property type="entry name" value="NAD(P)-bd_dom_sf"/>
</dbReference>
<reference evidence="4" key="1">
    <citation type="journal article" date="2014" name="Int. J. Syst. Evol. Microbiol.">
        <title>Complete genome sequence of Corynebacterium casei LMG S-19264T (=DSM 44701T), isolated from a smear-ripened cheese.</title>
        <authorList>
            <consortium name="US DOE Joint Genome Institute (JGI-PGF)"/>
            <person name="Walter F."/>
            <person name="Albersmeier A."/>
            <person name="Kalinowski J."/>
            <person name="Ruckert C."/>
        </authorList>
    </citation>
    <scope>NUCLEOTIDE SEQUENCE</scope>
    <source>
        <strain evidence="4">KCTC 23430</strain>
    </source>
</reference>
<reference evidence="4" key="2">
    <citation type="submission" date="2020-09" db="EMBL/GenBank/DDBJ databases">
        <authorList>
            <person name="Sun Q."/>
            <person name="Kim S."/>
        </authorList>
    </citation>
    <scope>NUCLEOTIDE SEQUENCE</scope>
    <source>
        <strain evidence="4">KCTC 23430</strain>
    </source>
</reference>
<gene>
    <name evidence="4" type="ORF">GCM10007053_13200</name>
</gene>
<keyword evidence="5" id="KW-1185">Reference proteome</keyword>
<dbReference type="Proteomes" id="UP000644693">
    <property type="component" value="Unassembled WGS sequence"/>
</dbReference>
<keyword evidence="2" id="KW-0560">Oxidoreductase</keyword>
<dbReference type="GO" id="GO:0016020">
    <property type="term" value="C:membrane"/>
    <property type="evidence" value="ECO:0007669"/>
    <property type="project" value="TreeGrafter"/>
</dbReference>
<feature type="domain" description="Ketoreductase" evidence="3">
    <location>
        <begin position="6"/>
        <end position="182"/>
    </location>
</feature>
<evidence type="ECO:0000256" key="1">
    <source>
        <dbReference type="ARBA" id="ARBA00006484"/>
    </source>
</evidence>
<evidence type="ECO:0000256" key="2">
    <source>
        <dbReference type="ARBA" id="ARBA00023002"/>
    </source>
</evidence>
<dbReference type="SMART" id="SM00822">
    <property type="entry name" value="PKS_KR"/>
    <property type="match status" value="1"/>
</dbReference>